<keyword evidence="6" id="KW-0206">Cytoskeleton</keyword>
<comment type="subcellular location">
    <subcellularLocation>
        <location evidence="1">Cytoplasm</location>
        <location evidence="1">Cytoskeleton</location>
    </subcellularLocation>
</comment>
<keyword evidence="4" id="KW-0067">ATP-binding</keyword>
<keyword evidence="10" id="KW-1185">Reference proteome</keyword>
<evidence type="ECO:0000256" key="5">
    <source>
        <dbReference type="ARBA" id="ARBA00023054"/>
    </source>
</evidence>
<dbReference type="GO" id="GO:0008017">
    <property type="term" value="F:microtubule binding"/>
    <property type="evidence" value="ECO:0007669"/>
    <property type="project" value="InterPro"/>
</dbReference>
<gene>
    <name evidence="9" type="ORF">CALMAC_LOCUS20719</name>
</gene>
<dbReference type="GO" id="GO:0007052">
    <property type="term" value="P:mitotic spindle organization"/>
    <property type="evidence" value="ECO:0007669"/>
    <property type="project" value="TreeGrafter"/>
</dbReference>
<dbReference type="AlphaFoldDB" id="A0A653DWE5"/>
<keyword evidence="3" id="KW-0547">Nucleotide-binding</keyword>
<name>A0A653DWE5_CALMS</name>
<dbReference type="EMBL" id="CAACVG010015096">
    <property type="protein sequence ID" value="VEN64080.1"/>
    <property type="molecule type" value="Genomic_DNA"/>
</dbReference>
<dbReference type="Gene3D" id="3.40.850.10">
    <property type="entry name" value="Kinesin motor domain"/>
    <property type="match status" value="1"/>
</dbReference>
<evidence type="ECO:0000256" key="1">
    <source>
        <dbReference type="ARBA" id="ARBA00004245"/>
    </source>
</evidence>
<evidence type="ECO:0000256" key="2">
    <source>
        <dbReference type="ARBA" id="ARBA00022490"/>
    </source>
</evidence>
<reference evidence="9 10" key="1">
    <citation type="submission" date="2019-01" db="EMBL/GenBank/DDBJ databases">
        <authorList>
            <person name="Sayadi A."/>
        </authorList>
    </citation>
    <scope>NUCLEOTIDE SEQUENCE [LARGE SCALE GENOMIC DNA]</scope>
</reference>
<dbReference type="InterPro" id="IPR027640">
    <property type="entry name" value="Kinesin-like_fam"/>
</dbReference>
<organism evidence="9 10">
    <name type="scientific">Callosobruchus maculatus</name>
    <name type="common">Southern cowpea weevil</name>
    <name type="synonym">Pulse bruchid</name>
    <dbReference type="NCBI Taxonomy" id="64391"/>
    <lineage>
        <taxon>Eukaryota</taxon>
        <taxon>Metazoa</taxon>
        <taxon>Ecdysozoa</taxon>
        <taxon>Arthropoda</taxon>
        <taxon>Hexapoda</taxon>
        <taxon>Insecta</taxon>
        <taxon>Pterygota</taxon>
        <taxon>Neoptera</taxon>
        <taxon>Endopterygota</taxon>
        <taxon>Coleoptera</taxon>
        <taxon>Polyphaga</taxon>
        <taxon>Cucujiformia</taxon>
        <taxon>Chrysomeloidea</taxon>
        <taxon>Chrysomelidae</taxon>
        <taxon>Bruchinae</taxon>
        <taxon>Bruchini</taxon>
        <taxon>Callosobruchus</taxon>
    </lineage>
</organism>
<dbReference type="InterPro" id="IPR027417">
    <property type="entry name" value="P-loop_NTPase"/>
</dbReference>
<keyword evidence="5" id="KW-0175">Coiled coil</keyword>
<comment type="similarity">
    <text evidence="7">Belongs to the TRAFAC class myosin-kinesin ATPase superfamily. Kinesin family.</text>
</comment>
<accession>A0A653DWE5</accession>
<proteinExistence type="inferred from homology"/>
<evidence type="ECO:0000256" key="3">
    <source>
        <dbReference type="ARBA" id="ARBA00022741"/>
    </source>
</evidence>
<dbReference type="GO" id="GO:0003777">
    <property type="term" value="F:microtubule motor activity"/>
    <property type="evidence" value="ECO:0007669"/>
    <property type="project" value="InterPro"/>
</dbReference>
<comment type="caution">
    <text evidence="7">Lacks conserved residue(s) required for the propagation of feature annotation.</text>
</comment>
<dbReference type="SUPFAM" id="SSF52540">
    <property type="entry name" value="P-loop containing nucleoside triphosphate hydrolases"/>
    <property type="match status" value="1"/>
</dbReference>
<dbReference type="GO" id="GO:0051231">
    <property type="term" value="P:spindle elongation"/>
    <property type="evidence" value="ECO:0007669"/>
    <property type="project" value="TreeGrafter"/>
</dbReference>
<dbReference type="PANTHER" id="PTHR47969">
    <property type="entry name" value="CHROMOSOME-ASSOCIATED KINESIN KIF4A-RELATED"/>
    <property type="match status" value="1"/>
</dbReference>
<dbReference type="GO" id="GO:0005875">
    <property type="term" value="C:microtubule associated complex"/>
    <property type="evidence" value="ECO:0007669"/>
    <property type="project" value="TreeGrafter"/>
</dbReference>
<protein>
    <recommendedName>
        <fullName evidence="8">Kinesin motor domain-containing protein</fullName>
    </recommendedName>
</protein>
<evidence type="ECO:0000313" key="10">
    <source>
        <dbReference type="Proteomes" id="UP000410492"/>
    </source>
</evidence>
<dbReference type="Proteomes" id="UP000410492">
    <property type="component" value="Unassembled WGS sequence"/>
</dbReference>
<dbReference type="PROSITE" id="PS50067">
    <property type="entry name" value="KINESIN_MOTOR_2"/>
    <property type="match status" value="1"/>
</dbReference>
<evidence type="ECO:0000256" key="4">
    <source>
        <dbReference type="ARBA" id="ARBA00022840"/>
    </source>
</evidence>
<keyword evidence="2" id="KW-0963">Cytoplasm</keyword>
<dbReference type="InterPro" id="IPR036961">
    <property type="entry name" value="Kinesin_motor_dom_sf"/>
</dbReference>
<dbReference type="GO" id="GO:0005524">
    <property type="term" value="F:ATP binding"/>
    <property type="evidence" value="ECO:0007669"/>
    <property type="project" value="UniProtKB-KW"/>
</dbReference>
<evidence type="ECO:0000256" key="6">
    <source>
        <dbReference type="ARBA" id="ARBA00023212"/>
    </source>
</evidence>
<dbReference type="GO" id="GO:0007018">
    <property type="term" value="P:microtubule-based movement"/>
    <property type="evidence" value="ECO:0007669"/>
    <property type="project" value="InterPro"/>
</dbReference>
<dbReference type="InterPro" id="IPR001752">
    <property type="entry name" value="Kinesin_motor_dom"/>
</dbReference>
<evidence type="ECO:0000256" key="7">
    <source>
        <dbReference type="PROSITE-ProRule" id="PRU00283"/>
    </source>
</evidence>
<dbReference type="PANTHER" id="PTHR47969:SF15">
    <property type="entry name" value="CHROMOSOME-ASSOCIATED KINESIN KIF4A-RELATED"/>
    <property type="match status" value="1"/>
</dbReference>
<dbReference type="OrthoDB" id="3176171at2759"/>
<feature type="domain" description="Kinesin motor" evidence="8">
    <location>
        <begin position="7"/>
        <end position="67"/>
    </location>
</feature>
<evidence type="ECO:0000259" key="8">
    <source>
        <dbReference type="PROSITE" id="PS50067"/>
    </source>
</evidence>
<sequence>MSEDTSSVKVAVRVRPLVDSEKQKGSRNIIEVIDSQVVVRNPFTEKSFTFNYAFDSTTNQDVFYERVSIHLLEIYSRALMLQFWHMGRQDREKHIQWVLLITNSRMPV</sequence>
<evidence type="ECO:0000313" key="9">
    <source>
        <dbReference type="EMBL" id="VEN64080.1"/>
    </source>
</evidence>